<keyword evidence="9" id="KW-1185">Reference proteome</keyword>
<evidence type="ECO:0000256" key="1">
    <source>
        <dbReference type="ARBA" id="ARBA00011900"/>
    </source>
</evidence>
<dbReference type="InterPro" id="IPR050953">
    <property type="entry name" value="N4_N6_ade-DNA_methylase"/>
</dbReference>
<evidence type="ECO:0000259" key="6">
    <source>
        <dbReference type="Pfam" id="PF07669"/>
    </source>
</evidence>
<protein>
    <recommendedName>
        <fullName evidence="1">site-specific DNA-methyltransferase (adenine-specific)</fullName>
        <ecNumber evidence="1">2.1.1.72</ecNumber>
    </recommendedName>
</protein>
<accession>H1XTU0</accession>
<keyword evidence="4" id="KW-0949">S-adenosyl-L-methionine</keyword>
<dbReference type="eggNOG" id="COG1002">
    <property type="taxonomic scope" value="Bacteria"/>
</dbReference>
<evidence type="ECO:0000256" key="2">
    <source>
        <dbReference type="ARBA" id="ARBA00022603"/>
    </source>
</evidence>
<dbReference type="InterPro" id="IPR002052">
    <property type="entry name" value="DNA_methylase_N6_adenine_CS"/>
</dbReference>
<dbReference type="eggNOG" id="COG0827">
    <property type="taxonomic scope" value="Bacteria"/>
</dbReference>
<dbReference type="PROSITE" id="PS00092">
    <property type="entry name" value="N6_MTASE"/>
    <property type="match status" value="1"/>
</dbReference>
<comment type="catalytic activity">
    <reaction evidence="5">
        <text>a 2'-deoxyadenosine in DNA + S-adenosyl-L-methionine = an N(6)-methyl-2'-deoxyadenosine in DNA + S-adenosyl-L-homocysteine + H(+)</text>
        <dbReference type="Rhea" id="RHEA:15197"/>
        <dbReference type="Rhea" id="RHEA-COMP:12418"/>
        <dbReference type="Rhea" id="RHEA-COMP:12419"/>
        <dbReference type="ChEBI" id="CHEBI:15378"/>
        <dbReference type="ChEBI" id="CHEBI:57856"/>
        <dbReference type="ChEBI" id="CHEBI:59789"/>
        <dbReference type="ChEBI" id="CHEBI:90615"/>
        <dbReference type="ChEBI" id="CHEBI:90616"/>
        <dbReference type="EC" id="2.1.1.72"/>
    </reaction>
</comment>
<evidence type="ECO:0000313" key="9">
    <source>
        <dbReference type="Proteomes" id="UP000004671"/>
    </source>
</evidence>
<dbReference type="HOGENOM" id="CLU_002539_1_0_0"/>
<dbReference type="GO" id="GO:0003677">
    <property type="term" value="F:DNA binding"/>
    <property type="evidence" value="ECO:0007669"/>
    <property type="project" value="UniProtKB-KW"/>
</dbReference>
<dbReference type="GO" id="GO:0009007">
    <property type="term" value="F:site-specific DNA-methyltransferase (adenine-specific) activity"/>
    <property type="evidence" value="ECO:0007669"/>
    <property type="project" value="UniProtKB-EC"/>
</dbReference>
<name>H1XTU0_CALAY</name>
<dbReference type="PANTHER" id="PTHR33841:SF1">
    <property type="entry name" value="DNA METHYLTRANSFERASE A"/>
    <property type="match status" value="1"/>
</dbReference>
<dbReference type="PaxDb" id="880073-Calab_3101"/>
<dbReference type="Proteomes" id="UP000183868">
    <property type="component" value="Chromosome"/>
</dbReference>
<evidence type="ECO:0000313" key="10">
    <source>
        <dbReference type="Proteomes" id="UP000183868"/>
    </source>
</evidence>
<dbReference type="RefSeq" id="WP_006930062.1">
    <property type="nucleotide sequence ID" value="NZ_CM001402.1"/>
</dbReference>
<proteinExistence type="predicted"/>
<dbReference type="Gene3D" id="3.40.50.150">
    <property type="entry name" value="Vaccinia Virus protein VP39"/>
    <property type="match status" value="1"/>
</dbReference>
<dbReference type="GO" id="GO:0009307">
    <property type="term" value="P:DNA restriction-modification system"/>
    <property type="evidence" value="ECO:0007669"/>
    <property type="project" value="UniProtKB-KW"/>
</dbReference>
<dbReference type="PRINTS" id="PR00507">
    <property type="entry name" value="N12N6MTFRASE"/>
</dbReference>
<dbReference type="STRING" id="880073.Cabys_1978"/>
<reference evidence="7 10" key="2">
    <citation type="submission" date="2016-11" db="EMBL/GenBank/DDBJ databases">
        <title>Genomic analysis of Caldithrix abyssi and proposal of a novel bacterial phylum Caldithrichaeota.</title>
        <authorList>
            <person name="Kublanov I."/>
            <person name="Sigalova O."/>
            <person name="Gavrilov S."/>
            <person name="Lebedinsky A."/>
            <person name="Ivanova N."/>
            <person name="Daum C."/>
            <person name="Reddy T."/>
            <person name="Klenk H.P."/>
            <person name="Goker M."/>
            <person name="Reva O."/>
            <person name="Miroshnichenko M."/>
            <person name="Kyprides N."/>
            <person name="Woyke T."/>
            <person name="Gelfand M."/>
        </authorList>
    </citation>
    <scope>NUCLEOTIDE SEQUENCE [LARGE SCALE GENOMIC DNA]</scope>
    <source>
        <strain evidence="7 10">LF13</strain>
    </source>
</reference>
<evidence type="ECO:0000256" key="3">
    <source>
        <dbReference type="ARBA" id="ARBA00022679"/>
    </source>
</evidence>
<keyword evidence="3" id="KW-0808">Transferase</keyword>
<keyword evidence="2" id="KW-0489">Methyltransferase</keyword>
<evidence type="ECO:0000313" key="8">
    <source>
        <dbReference type="EMBL" id="EHO42707.1"/>
    </source>
</evidence>
<dbReference type="KEGG" id="caby:Cabys_1978"/>
<dbReference type="EMBL" id="CP018099">
    <property type="protein sequence ID" value="APF18727.1"/>
    <property type="molecule type" value="Genomic_DNA"/>
</dbReference>
<evidence type="ECO:0000256" key="5">
    <source>
        <dbReference type="ARBA" id="ARBA00047942"/>
    </source>
</evidence>
<reference evidence="8 9" key="1">
    <citation type="submission" date="2011-09" db="EMBL/GenBank/DDBJ databases">
        <title>The permanent draft genome of Caldithrix abyssi DSM 13497.</title>
        <authorList>
            <consortium name="US DOE Joint Genome Institute (JGI-PGF)"/>
            <person name="Lucas S."/>
            <person name="Han J."/>
            <person name="Lapidus A."/>
            <person name="Bruce D."/>
            <person name="Goodwin L."/>
            <person name="Pitluck S."/>
            <person name="Peters L."/>
            <person name="Kyrpides N."/>
            <person name="Mavromatis K."/>
            <person name="Ivanova N."/>
            <person name="Mikhailova N."/>
            <person name="Chertkov O."/>
            <person name="Detter J.C."/>
            <person name="Tapia R."/>
            <person name="Han C."/>
            <person name="Land M."/>
            <person name="Hauser L."/>
            <person name="Markowitz V."/>
            <person name="Cheng J.-F."/>
            <person name="Hugenholtz P."/>
            <person name="Woyke T."/>
            <person name="Wu D."/>
            <person name="Spring S."/>
            <person name="Brambilla E."/>
            <person name="Klenk H.-P."/>
            <person name="Eisen J.A."/>
        </authorList>
    </citation>
    <scope>NUCLEOTIDE SEQUENCE [LARGE SCALE GENOMIC DNA]</scope>
    <source>
        <strain evidence="8 9">DSM 13497</strain>
    </source>
</reference>
<dbReference type="InterPro" id="IPR011639">
    <property type="entry name" value="MethylTrfase_TaqI-like_dom"/>
</dbReference>
<feature type="domain" description="Type II methyltransferase M.TaqI-like" evidence="6">
    <location>
        <begin position="524"/>
        <end position="767"/>
    </location>
</feature>
<dbReference type="EMBL" id="CM001402">
    <property type="protein sequence ID" value="EHO42707.1"/>
    <property type="molecule type" value="Genomic_DNA"/>
</dbReference>
<dbReference type="GO" id="GO:0032259">
    <property type="term" value="P:methylation"/>
    <property type="evidence" value="ECO:0007669"/>
    <property type="project" value="UniProtKB-KW"/>
</dbReference>
<dbReference type="AlphaFoldDB" id="H1XTU0"/>
<dbReference type="OrthoDB" id="32195at2"/>
<dbReference type="EC" id="2.1.1.72" evidence="1"/>
<dbReference type="Pfam" id="PF07669">
    <property type="entry name" value="Eco57I"/>
    <property type="match status" value="1"/>
</dbReference>
<dbReference type="Proteomes" id="UP000004671">
    <property type="component" value="Chromosome"/>
</dbReference>
<sequence length="1129" mass="130715">MMTKQKLQQVLSAPFNLDAWRTVLFEVFGAKQFHQQPQPILLPSNNKADSAFELGSFHTADDRLIGLYQVNVLPNVWLERNKVGLRELLRHVYKYDVDGALIVFVQNDKWRLSFVSEIRALDEDGNPATVTTEPKRYTYLLGKDEKTKTPVDRLYSLAGKPITLEDIRNAFSVEALNEEFYKIVARHFYQLVGATAGKGKKVVKYERLLQLPDIDPTKNDSDKIYQEFAVRLIGRIIFSWFLKMKKSDSGIPLLPEELLSSQAVKKNKNYYHTILERLFFQILNTPIDQRVNNLPQGSEMIPFLNGGLFEPHPDDFYQPHPVTGLNQNLNTLKIPDEWFLEFFQELEKYNFTIDENSVVDIEVSVDPEMLGRIFENLLAEIDPDSGETARKATGSYYTPREIVDYMATESLLYYLNNKSGIEIDRLRPIFKMDESVSFRQDEKEKILDALDKLTVLDPACGSGAFPIGVMQKIVMALQKLDPNASWWKERQISRIDNPILKKQIKEKLDTATVEYARKLGIIQNSLFGVDIQPIAAEISKLRCFLTLIVDENIDENKPNRGVEPLPNLEFKFVTANTLIGLPKESAQGHLFDNHDELKELKKLRKLYLQSWGREKEEIKTKFLSIQNKIFKQQLRSYTGTDSRAYMLSSWNPFDHSKTDWFDSEWMLGTKNFDIVIGNPPYVDSEKMTKINKEYRDYLKLNYLLAKGNWDLFIIFIERGIELLKYKGIFSFIVPNKLIGAKYAKDARLFLNSLSLIEIRDYSRINVFRNTDVYPITILLAKNKITPSQNTIFIKIKDGYKIQSRINIKLFERKNDIFWDKYFLDSKLFNLLININKHKKLEMYNNLSITASATVSEAYQIKNVIIDKKELNNSFYFINTGTIDPYISLWGKKHTQYIKRKYQYPRIKHQDLININKARFIQSKSTKIIIAGMSISIEAFFDENGSYYAGKSTTIVIGNRDFLCFITAILNSRLINFYISNNYLSLKMAGGYLNINTDIIKSIPIPETNINIIKLFVNLVNYIVFIYSLENIKINTHVPNSHIAIIIKEVIDAMVVEVYFKDELKKAGIEFIKCIDDNFPPIEGLSEEEKIKTIRSVYQKLRQKDNEIMNNLKLMDIRLADLIGPIKAVG</sequence>
<dbReference type="InterPro" id="IPR029063">
    <property type="entry name" value="SAM-dependent_MTases_sf"/>
</dbReference>
<organism evidence="8 9">
    <name type="scientific">Caldithrix abyssi DSM 13497</name>
    <dbReference type="NCBI Taxonomy" id="880073"/>
    <lineage>
        <taxon>Bacteria</taxon>
        <taxon>Pseudomonadati</taxon>
        <taxon>Calditrichota</taxon>
        <taxon>Calditrichia</taxon>
        <taxon>Calditrichales</taxon>
        <taxon>Calditrichaceae</taxon>
        <taxon>Caldithrix</taxon>
    </lineage>
</organism>
<gene>
    <name evidence="7" type="ORF">Cabys_1978</name>
    <name evidence="8" type="ORF">Calab_3101</name>
</gene>
<evidence type="ECO:0000256" key="4">
    <source>
        <dbReference type="ARBA" id="ARBA00022691"/>
    </source>
</evidence>
<dbReference type="PANTHER" id="PTHR33841">
    <property type="entry name" value="DNA METHYLTRANSFERASE YEEA-RELATED"/>
    <property type="match status" value="1"/>
</dbReference>
<evidence type="ECO:0000313" key="7">
    <source>
        <dbReference type="EMBL" id="APF18727.1"/>
    </source>
</evidence>
<dbReference type="SUPFAM" id="SSF53335">
    <property type="entry name" value="S-adenosyl-L-methionine-dependent methyltransferases"/>
    <property type="match status" value="1"/>
</dbReference>
<dbReference type="InParanoid" id="H1XTU0"/>